<keyword evidence="3" id="KW-1185">Reference proteome</keyword>
<organism evidence="2 3">
    <name type="scientific">Liparis tanakae</name>
    <name type="common">Tanaka's snailfish</name>
    <dbReference type="NCBI Taxonomy" id="230148"/>
    <lineage>
        <taxon>Eukaryota</taxon>
        <taxon>Metazoa</taxon>
        <taxon>Chordata</taxon>
        <taxon>Craniata</taxon>
        <taxon>Vertebrata</taxon>
        <taxon>Euteleostomi</taxon>
        <taxon>Actinopterygii</taxon>
        <taxon>Neopterygii</taxon>
        <taxon>Teleostei</taxon>
        <taxon>Neoteleostei</taxon>
        <taxon>Acanthomorphata</taxon>
        <taxon>Eupercaria</taxon>
        <taxon>Perciformes</taxon>
        <taxon>Cottioidei</taxon>
        <taxon>Cottales</taxon>
        <taxon>Liparidae</taxon>
        <taxon>Liparis</taxon>
    </lineage>
</organism>
<evidence type="ECO:0000313" key="3">
    <source>
        <dbReference type="Proteomes" id="UP000314294"/>
    </source>
</evidence>
<feature type="region of interest" description="Disordered" evidence="1">
    <location>
        <begin position="1"/>
        <end position="22"/>
    </location>
</feature>
<sequence>MDQLMAKVSFPDKGKQKGHGTYERNSKPFLRCTLSRELPLSLFFSEKLLPESVLMSEPRESAWRTELMLGVDDVPEMTPKTSLCKLVSRKVLDLGGVIIVLGGSESSLPF</sequence>
<name>A0A4Z2FRR2_9TELE</name>
<dbReference type="AlphaFoldDB" id="A0A4Z2FRR2"/>
<comment type="caution">
    <text evidence="2">The sequence shown here is derived from an EMBL/GenBank/DDBJ whole genome shotgun (WGS) entry which is preliminary data.</text>
</comment>
<dbReference type="EMBL" id="SRLO01000956">
    <property type="protein sequence ID" value="TNN43605.1"/>
    <property type="molecule type" value="Genomic_DNA"/>
</dbReference>
<evidence type="ECO:0000313" key="2">
    <source>
        <dbReference type="EMBL" id="TNN43605.1"/>
    </source>
</evidence>
<accession>A0A4Z2FRR2</accession>
<protein>
    <submittedName>
        <fullName evidence="2">Uncharacterized protein</fullName>
    </submittedName>
</protein>
<reference evidence="2 3" key="1">
    <citation type="submission" date="2019-03" db="EMBL/GenBank/DDBJ databases">
        <title>First draft genome of Liparis tanakae, snailfish: a comprehensive survey of snailfish specific genes.</title>
        <authorList>
            <person name="Kim W."/>
            <person name="Song I."/>
            <person name="Jeong J.-H."/>
            <person name="Kim D."/>
            <person name="Kim S."/>
            <person name="Ryu S."/>
            <person name="Song J.Y."/>
            <person name="Lee S.K."/>
        </authorList>
    </citation>
    <scope>NUCLEOTIDE SEQUENCE [LARGE SCALE GENOMIC DNA]</scope>
    <source>
        <tissue evidence="2">Muscle</tissue>
    </source>
</reference>
<proteinExistence type="predicted"/>
<dbReference type="Proteomes" id="UP000314294">
    <property type="component" value="Unassembled WGS sequence"/>
</dbReference>
<evidence type="ECO:0000256" key="1">
    <source>
        <dbReference type="SAM" id="MobiDB-lite"/>
    </source>
</evidence>
<gene>
    <name evidence="2" type="ORF">EYF80_046188</name>
</gene>
<feature type="compositionally biased region" description="Basic and acidic residues" evidence="1">
    <location>
        <begin position="10"/>
        <end position="22"/>
    </location>
</feature>